<dbReference type="Pfam" id="PF24837">
    <property type="entry name" value="AMIN-like"/>
    <property type="match status" value="1"/>
</dbReference>
<evidence type="ECO:0000256" key="1">
    <source>
        <dbReference type="SAM" id="MobiDB-lite"/>
    </source>
</evidence>
<reference evidence="4" key="1">
    <citation type="journal article" date="2019" name="Int. J. Syst. Evol. Microbiol.">
        <title>The Global Catalogue of Microorganisms (GCM) 10K type strain sequencing project: providing services to taxonomists for standard genome sequencing and annotation.</title>
        <authorList>
            <consortium name="The Broad Institute Genomics Platform"/>
            <consortium name="The Broad Institute Genome Sequencing Center for Infectious Disease"/>
            <person name="Wu L."/>
            <person name="Ma J."/>
        </authorList>
    </citation>
    <scope>NUCLEOTIDE SEQUENCE [LARGE SCALE GENOMIC DNA]</scope>
    <source>
        <strain evidence="4">JCM 11444</strain>
    </source>
</reference>
<comment type="caution">
    <text evidence="3">The sequence shown here is derived from an EMBL/GenBank/DDBJ whole genome shotgun (WGS) entry which is preliminary data.</text>
</comment>
<proteinExistence type="predicted"/>
<evidence type="ECO:0000313" key="3">
    <source>
        <dbReference type="EMBL" id="GAA0936018.1"/>
    </source>
</evidence>
<sequence length="284" mass="29544">MAAVARASAAVLPVVGLMCTSLVEPALPPHPGNRPTRSGENPRATARNAPAHVAFGTHFPDRDNLSPPRSVQPRESSVINGQRTIGGLTMRRWGTALAAMALAGGALAATAGTAGAVTPTAAKAATTCETGWGSGEKTAQPAGHAPLGNIRTGRHACYDRIVFDVKGATAADRVGYRVGYVNTLYQDGSGEEIPVRGGAILDIHVSAPSYDPGSGAESYPGRARKPLPGVDISGYQTFRDTRFGASFEGETQVGLGVRARLPFRVFQTDGHVVVDVAHSWNAVR</sequence>
<feature type="region of interest" description="Disordered" evidence="1">
    <location>
        <begin position="24"/>
        <end position="79"/>
    </location>
</feature>
<feature type="compositionally biased region" description="Polar residues" evidence="1">
    <location>
        <begin position="67"/>
        <end position="79"/>
    </location>
</feature>
<gene>
    <name evidence="3" type="ORF">GCM10009575_046840</name>
</gene>
<accession>A0ABP4AJU1</accession>
<dbReference type="Proteomes" id="UP001500418">
    <property type="component" value="Unassembled WGS sequence"/>
</dbReference>
<feature type="domain" description="AMIN-like" evidence="2">
    <location>
        <begin position="147"/>
        <end position="278"/>
    </location>
</feature>
<dbReference type="EMBL" id="BAAAID010000029">
    <property type="protein sequence ID" value="GAA0936018.1"/>
    <property type="molecule type" value="Genomic_DNA"/>
</dbReference>
<name>A0ABP4AJU1_9ACTN</name>
<protein>
    <recommendedName>
        <fullName evidence="2">AMIN-like domain-containing protein</fullName>
    </recommendedName>
</protein>
<keyword evidence="4" id="KW-1185">Reference proteome</keyword>
<dbReference type="InterPro" id="IPR056303">
    <property type="entry name" value="AMIN-like"/>
</dbReference>
<evidence type="ECO:0000259" key="2">
    <source>
        <dbReference type="Pfam" id="PF24837"/>
    </source>
</evidence>
<evidence type="ECO:0000313" key="4">
    <source>
        <dbReference type="Proteomes" id="UP001500418"/>
    </source>
</evidence>
<organism evidence="3 4">
    <name type="scientific">Streptomyces rhizosphaericus</name>
    <dbReference type="NCBI Taxonomy" id="114699"/>
    <lineage>
        <taxon>Bacteria</taxon>
        <taxon>Bacillati</taxon>
        <taxon>Actinomycetota</taxon>
        <taxon>Actinomycetes</taxon>
        <taxon>Kitasatosporales</taxon>
        <taxon>Streptomycetaceae</taxon>
        <taxon>Streptomyces</taxon>
        <taxon>Streptomyces violaceusniger group</taxon>
    </lineage>
</organism>